<sequence>LTFIGDLACTEKRQNQFAKAWPLFAQSQKTDFPSFDPPYLEFARIRVENSSAQSLDENGYGMVVREKPFAEGLLREVTHARYFSTHTLPYAGAGYRCDLWVPLTDEPDNFVTLGSFLHKGGDFEYALARNKGLVGVHRSVCISGVLGSYVSIKVWRIAPQDDAIDIGAFVAHDSSKPQLPIWLLRKDVAELVEYSN</sequence>
<proteinExistence type="predicted"/>
<protein>
    <submittedName>
        <fullName evidence="1">12690_t:CDS:1</fullName>
    </submittedName>
</protein>
<comment type="caution">
    <text evidence="1">The sequence shown here is derived from an EMBL/GenBank/DDBJ whole genome shotgun (WGS) entry which is preliminary data.</text>
</comment>
<name>A0A9N9DHH9_9GLOM</name>
<keyword evidence="2" id="KW-1185">Reference proteome</keyword>
<accession>A0A9N9DHH9</accession>
<gene>
    <name evidence="1" type="ORF">ALEPTO_LOCUS9645</name>
</gene>
<dbReference type="OrthoDB" id="2791787at2759"/>
<dbReference type="AlphaFoldDB" id="A0A9N9DHH9"/>
<organism evidence="1 2">
    <name type="scientific">Ambispora leptoticha</name>
    <dbReference type="NCBI Taxonomy" id="144679"/>
    <lineage>
        <taxon>Eukaryota</taxon>
        <taxon>Fungi</taxon>
        <taxon>Fungi incertae sedis</taxon>
        <taxon>Mucoromycota</taxon>
        <taxon>Glomeromycotina</taxon>
        <taxon>Glomeromycetes</taxon>
        <taxon>Archaeosporales</taxon>
        <taxon>Ambisporaceae</taxon>
        <taxon>Ambispora</taxon>
    </lineage>
</organism>
<reference evidence="1" key="1">
    <citation type="submission" date="2021-06" db="EMBL/GenBank/DDBJ databases">
        <authorList>
            <person name="Kallberg Y."/>
            <person name="Tangrot J."/>
            <person name="Rosling A."/>
        </authorList>
    </citation>
    <scope>NUCLEOTIDE SEQUENCE</scope>
    <source>
        <strain evidence="1">FL130A</strain>
    </source>
</reference>
<dbReference type="EMBL" id="CAJVPS010007908">
    <property type="protein sequence ID" value="CAG8639045.1"/>
    <property type="molecule type" value="Genomic_DNA"/>
</dbReference>
<dbReference type="Proteomes" id="UP000789508">
    <property type="component" value="Unassembled WGS sequence"/>
</dbReference>
<feature type="non-terminal residue" evidence="1">
    <location>
        <position position="1"/>
    </location>
</feature>
<evidence type="ECO:0000313" key="2">
    <source>
        <dbReference type="Proteomes" id="UP000789508"/>
    </source>
</evidence>
<evidence type="ECO:0000313" key="1">
    <source>
        <dbReference type="EMBL" id="CAG8639045.1"/>
    </source>
</evidence>